<name>A0ABW3CUY0_9ACTN</name>
<dbReference type="Proteomes" id="UP001597083">
    <property type="component" value="Unassembled WGS sequence"/>
</dbReference>
<comment type="caution">
    <text evidence="3">The sequence shown here is derived from an EMBL/GenBank/DDBJ whole genome shotgun (WGS) entry which is preliminary data.</text>
</comment>
<sequence>MRSGLVLIVLATSVGVLAACGNDGASQVPPQASHPVATSAAPGGKPRSEAILKDPQQRPAGLPEQLEIPVAGGGDPCPPTDEPRLWTDLEDEDFAPERAAARVDVRAPIDMQIPGSVGICVGGMNPGRPGTVTLTAPSGKVVRTTAVTPASDSSPKVYQQFLPGAEVGTYTVTARQDGRTATRKINVRRASKLGVFLINRDPENWQMERDGLGRLKFAFGGLPPGKPTAFYLYHSPQDNTLRFHSTYQVTGDANGEAFLDLVVTDQTPLGAYLMVRDPARLHTSGAFGAFWHLG</sequence>
<reference evidence="4" key="1">
    <citation type="journal article" date="2019" name="Int. J. Syst. Evol. Microbiol.">
        <title>The Global Catalogue of Microorganisms (GCM) 10K type strain sequencing project: providing services to taxonomists for standard genome sequencing and annotation.</title>
        <authorList>
            <consortium name="The Broad Institute Genomics Platform"/>
            <consortium name="The Broad Institute Genome Sequencing Center for Infectious Disease"/>
            <person name="Wu L."/>
            <person name="Ma J."/>
        </authorList>
    </citation>
    <scope>NUCLEOTIDE SEQUENCE [LARGE SCALE GENOMIC DNA]</scope>
    <source>
        <strain evidence="4">JCM 31696</strain>
    </source>
</reference>
<protein>
    <recommendedName>
        <fullName evidence="5">Bacterial Ig domain-containing protein</fullName>
    </recommendedName>
</protein>
<organism evidence="3 4">
    <name type="scientific">Actinomadura adrarensis</name>
    <dbReference type="NCBI Taxonomy" id="1819600"/>
    <lineage>
        <taxon>Bacteria</taxon>
        <taxon>Bacillati</taxon>
        <taxon>Actinomycetota</taxon>
        <taxon>Actinomycetes</taxon>
        <taxon>Streptosporangiales</taxon>
        <taxon>Thermomonosporaceae</taxon>
        <taxon>Actinomadura</taxon>
    </lineage>
</organism>
<evidence type="ECO:0008006" key="5">
    <source>
        <dbReference type="Google" id="ProtNLM"/>
    </source>
</evidence>
<evidence type="ECO:0000256" key="1">
    <source>
        <dbReference type="SAM" id="MobiDB-lite"/>
    </source>
</evidence>
<feature type="chain" id="PRO_5047108366" description="Bacterial Ig domain-containing protein" evidence="2">
    <location>
        <begin position="19"/>
        <end position="294"/>
    </location>
</feature>
<keyword evidence="2" id="KW-0732">Signal</keyword>
<dbReference type="PROSITE" id="PS51257">
    <property type="entry name" value="PROKAR_LIPOPROTEIN"/>
    <property type="match status" value="1"/>
</dbReference>
<evidence type="ECO:0000313" key="3">
    <source>
        <dbReference type="EMBL" id="MFD0857266.1"/>
    </source>
</evidence>
<feature type="region of interest" description="Disordered" evidence="1">
    <location>
        <begin position="25"/>
        <end position="61"/>
    </location>
</feature>
<keyword evidence="4" id="KW-1185">Reference proteome</keyword>
<dbReference type="EMBL" id="JBHTIR010004394">
    <property type="protein sequence ID" value="MFD0857266.1"/>
    <property type="molecule type" value="Genomic_DNA"/>
</dbReference>
<gene>
    <name evidence="3" type="ORF">ACFQ07_33995</name>
</gene>
<evidence type="ECO:0000256" key="2">
    <source>
        <dbReference type="SAM" id="SignalP"/>
    </source>
</evidence>
<accession>A0ABW3CUY0</accession>
<proteinExistence type="predicted"/>
<feature type="signal peptide" evidence="2">
    <location>
        <begin position="1"/>
        <end position="18"/>
    </location>
</feature>
<evidence type="ECO:0000313" key="4">
    <source>
        <dbReference type="Proteomes" id="UP001597083"/>
    </source>
</evidence>
<feature type="compositionally biased region" description="Basic and acidic residues" evidence="1">
    <location>
        <begin position="46"/>
        <end position="56"/>
    </location>
</feature>